<evidence type="ECO:0000256" key="1">
    <source>
        <dbReference type="SAM" id="MobiDB-lite"/>
    </source>
</evidence>
<dbReference type="EMBL" id="WIGN01000225">
    <property type="protein sequence ID" value="KAF6803875.1"/>
    <property type="molecule type" value="Genomic_DNA"/>
</dbReference>
<feature type="region of interest" description="Disordered" evidence="1">
    <location>
        <begin position="55"/>
        <end position="162"/>
    </location>
</feature>
<sequence length="354" mass="38577">MASTLRPTPSPEDVDRRGIGADVGVDEAGCRRLDGRSLGGSSAVVDLKEAGLSQSTKALHDDAPPIAMKQPSRANDTRRKTPEDSSTSSSLPTFAVALPMEPQVACSQNDKQKTVCKPVQDSQEDVGGDGSVMGGEITHLGVPRGQKRSRSPLATPCKQTEPVLSHAMERYLASIDPDEFEAYRNRETSGKDSKGQPTDMVAIESTIQEGEQSELAPVDTTPEEEQTVLRQEISNPARHPSTTLDAADELRPPPAVEETEQEGIITIAEGPLEVGTDRSASDSAIEDVEPTPAELHQRLQVDAARMSPVLPPLTYCRRLARQNREANAIRMHREQKIPRGRVAKKMRMRTRPER</sequence>
<feature type="region of interest" description="Disordered" evidence="1">
    <location>
        <begin position="326"/>
        <end position="354"/>
    </location>
</feature>
<accession>A0A8H6IZZ3</accession>
<protein>
    <submittedName>
        <fullName evidence="2">Uncharacterized protein</fullName>
    </submittedName>
</protein>
<comment type="caution">
    <text evidence="2">The sequence shown here is derived from an EMBL/GenBank/DDBJ whole genome shotgun (WGS) entry which is preliminary data.</text>
</comment>
<proteinExistence type="predicted"/>
<organism evidence="2 3">
    <name type="scientific">Colletotrichum sojae</name>
    <dbReference type="NCBI Taxonomy" id="2175907"/>
    <lineage>
        <taxon>Eukaryota</taxon>
        <taxon>Fungi</taxon>
        <taxon>Dikarya</taxon>
        <taxon>Ascomycota</taxon>
        <taxon>Pezizomycotina</taxon>
        <taxon>Sordariomycetes</taxon>
        <taxon>Hypocreomycetidae</taxon>
        <taxon>Glomerellales</taxon>
        <taxon>Glomerellaceae</taxon>
        <taxon>Colletotrichum</taxon>
        <taxon>Colletotrichum orchidearum species complex</taxon>
    </lineage>
</organism>
<gene>
    <name evidence="2" type="ORF">CSOJ01_10604</name>
</gene>
<evidence type="ECO:0000313" key="3">
    <source>
        <dbReference type="Proteomes" id="UP000652219"/>
    </source>
</evidence>
<feature type="region of interest" description="Disordered" evidence="1">
    <location>
        <begin position="183"/>
        <end position="291"/>
    </location>
</feature>
<dbReference type="Proteomes" id="UP000652219">
    <property type="component" value="Unassembled WGS sequence"/>
</dbReference>
<keyword evidence="3" id="KW-1185">Reference proteome</keyword>
<feature type="compositionally biased region" description="Basic and acidic residues" evidence="1">
    <location>
        <begin position="183"/>
        <end position="194"/>
    </location>
</feature>
<reference evidence="2 3" key="1">
    <citation type="journal article" date="2020" name="Phytopathology">
        <title>Genome Sequence Resources of Colletotrichum truncatum, C. plurivorum, C. musicola, and C. sojae: Four Species Pathogenic to Soybean (Glycine max).</title>
        <authorList>
            <person name="Rogerio F."/>
            <person name="Boufleur T.R."/>
            <person name="Ciampi-Guillardi M."/>
            <person name="Sukno S.A."/>
            <person name="Thon M.R."/>
            <person name="Massola Junior N.S."/>
            <person name="Baroncelli R."/>
        </authorList>
    </citation>
    <scope>NUCLEOTIDE SEQUENCE [LARGE SCALE GENOMIC DNA]</scope>
    <source>
        <strain evidence="2 3">LFN0009</strain>
    </source>
</reference>
<evidence type="ECO:0000313" key="2">
    <source>
        <dbReference type="EMBL" id="KAF6803875.1"/>
    </source>
</evidence>
<feature type="compositionally biased region" description="Basic residues" evidence="1">
    <location>
        <begin position="338"/>
        <end position="354"/>
    </location>
</feature>
<name>A0A8H6IZZ3_9PEZI</name>
<feature type="compositionally biased region" description="Polar residues" evidence="1">
    <location>
        <begin position="228"/>
        <end position="244"/>
    </location>
</feature>
<feature type="region of interest" description="Disordered" evidence="1">
    <location>
        <begin position="1"/>
        <end position="25"/>
    </location>
</feature>
<dbReference type="AlphaFoldDB" id="A0A8H6IZZ3"/>